<proteinExistence type="predicted"/>
<evidence type="ECO:0000313" key="2">
    <source>
        <dbReference type="EMBL" id="GFT90970.1"/>
    </source>
</evidence>
<dbReference type="AlphaFoldDB" id="A0A8X6U4L1"/>
<gene>
    <name evidence="2" type="ORF">NPIL_15451</name>
</gene>
<protein>
    <submittedName>
        <fullName evidence="2">Uncharacterized protein</fullName>
    </submittedName>
</protein>
<dbReference type="EMBL" id="BMAW01074179">
    <property type="protein sequence ID" value="GFT90970.1"/>
    <property type="molecule type" value="Genomic_DNA"/>
</dbReference>
<reference evidence="2" key="1">
    <citation type="submission" date="2020-08" db="EMBL/GenBank/DDBJ databases">
        <title>Multicomponent nature underlies the extraordinary mechanical properties of spider dragline silk.</title>
        <authorList>
            <person name="Kono N."/>
            <person name="Nakamura H."/>
            <person name="Mori M."/>
            <person name="Yoshida Y."/>
            <person name="Ohtoshi R."/>
            <person name="Malay A.D."/>
            <person name="Moran D.A.P."/>
            <person name="Tomita M."/>
            <person name="Numata K."/>
            <person name="Arakawa K."/>
        </authorList>
    </citation>
    <scope>NUCLEOTIDE SEQUENCE</scope>
</reference>
<evidence type="ECO:0000256" key="1">
    <source>
        <dbReference type="SAM" id="MobiDB-lite"/>
    </source>
</evidence>
<name>A0A8X6U4L1_NEPPI</name>
<evidence type="ECO:0000313" key="3">
    <source>
        <dbReference type="Proteomes" id="UP000887013"/>
    </source>
</evidence>
<feature type="region of interest" description="Disordered" evidence="1">
    <location>
        <begin position="21"/>
        <end position="45"/>
    </location>
</feature>
<accession>A0A8X6U4L1</accession>
<feature type="compositionally biased region" description="Basic and acidic residues" evidence="1">
    <location>
        <begin position="32"/>
        <end position="45"/>
    </location>
</feature>
<organism evidence="2 3">
    <name type="scientific">Nephila pilipes</name>
    <name type="common">Giant wood spider</name>
    <name type="synonym">Nephila maculata</name>
    <dbReference type="NCBI Taxonomy" id="299642"/>
    <lineage>
        <taxon>Eukaryota</taxon>
        <taxon>Metazoa</taxon>
        <taxon>Ecdysozoa</taxon>
        <taxon>Arthropoda</taxon>
        <taxon>Chelicerata</taxon>
        <taxon>Arachnida</taxon>
        <taxon>Araneae</taxon>
        <taxon>Araneomorphae</taxon>
        <taxon>Entelegynae</taxon>
        <taxon>Araneoidea</taxon>
        <taxon>Nephilidae</taxon>
        <taxon>Nephila</taxon>
    </lineage>
</organism>
<sequence length="98" mass="11780">MHQKKKVSVLMDIPENTIRNQSTDIILAQPDPRPRNRSENDEIKTDEILNVRKRQHERHTSCWTVARPVKGEGHYIRRWVLVMHVRRNDRQDFSKCCH</sequence>
<comment type="caution">
    <text evidence="2">The sequence shown here is derived from an EMBL/GenBank/DDBJ whole genome shotgun (WGS) entry which is preliminary data.</text>
</comment>
<keyword evidence="3" id="KW-1185">Reference proteome</keyword>
<dbReference type="Proteomes" id="UP000887013">
    <property type="component" value="Unassembled WGS sequence"/>
</dbReference>